<dbReference type="SUPFAM" id="SSF52540">
    <property type="entry name" value="P-loop containing nucleoside triphosphate hydrolases"/>
    <property type="match status" value="1"/>
</dbReference>
<dbReference type="Proteomes" id="UP000762676">
    <property type="component" value="Unassembled WGS sequence"/>
</dbReference>
<dbReference type="InterPro" id="IPR027417">
    <property type="entry name" value="P-loop_NTPase"/>
</dbReference>
<reference evidence="3 4" key="1">
    <citation type="journal article" date="2021" name="Elife">
        <title>Chloroplast acquisition without the gene transfer in kleptoplastic sea slugs, Plakobranchus ocellatus.</title>
        <authorList>
            <person name="Maeda T."/>
            <person name="Takahashi S."/>
            <person name="Yoshida T."/>
            <person name="Shimamura S."/>
            <person name="Takaki Y."/>
            <person name="Nagai Y."/>
            <person name="Toyoda A."/>
            <person name="Suzuki Y."/>
            <person name="Arimoto A."/>
            <person name="Ishii H."/>
            <person name="Satoh N."/>
            <person name="Nishiyama T."/>
            <person name="Hasebe M."/>
            <person name="Maruyama T."/>
            <person name="Minagawa J."/>
            <person name="Obokata J."/>
            <person name="Shigenobu S."/>
        </authorList>
    </citation>
    <scope>NUCLEOTIDE SEQUENCE [LARGE SCALE GENOMIC DNA]</scope>
</reference>
<keyword evidence="1" id="KW-0547">Nucleotide-binding</keyword>
<dbReference type="AlphaFoldDB" id="A0AAV4FZ42"/>
<dbReference type="InterPro" id="IPR050227">
    <property type="entry name" value="Rab"/>
</dbReference>
<gene>
    <name evidence="3" type="ORF">ElyMa_004002000</name>
</gene>
<proteinExistence type="predicted"/>
<organism evidence="3 4">
    <name type="scientific">Elysia marginata</name>
    <dbReference type="NCBI Taxonomy" id="1093978"/>
    <lineage>
        <taxon>Eukaryota</taxon>
        <taxon>Metazoa</taxon>
        <taxon>Spiralia</taxon>
        <taxon>Lophotrochozoa</taxon>
        <taxon>Mollusca</taxon>
        <taxon>Gastropoda</taxon>
        <taxon>Heterobranchia</taxon>
        <taxon>Euthyneura</taxon>
        <taxon>Panpulmonata</taxon>
        <taxon>Sacoglossa</taxon>
        <taxon>Placobranchoidea</taxon>
        <taxon>Plakobranchidae</taxon>
        <taxon>Elysia</taxon>
    </lineage>
</organism>
<dbReference type="GO" id="GO:0003924">
    <property type="term" value="F:GTPase activity"/>
    <property type="evidence" value="ECO:0007669"/>
    <property type="project" value="InterPro"/>
</dbReference>
<dbReference type="InterPro" id="IPR001806">
    <property type="entry name" value="Small_GTPase"/>
</dbReference>
<evidence type="ECO:0000256" key="2">
    <source>
        <dbReference type="ARBA" id="ARBA00023134"/>
    </source>
</evidence>
<accession>A0AAV4FZ42</accession>
<dbReference type="GO" id="GO:0005525">
    <property type="term" value="F:GTP binding"/>
    <property type="evidence" value="ECO:0007669"/>
    <property type="project" value="UniProtKB-KW"/>
</dbReference>
<dbReference type="NCBIfam" id="TIGR00231">
    <property type="entry name" value="small_GTP"/>
    <property type="match status" value="1"/>
</dbReference>
<dbReference type="PROSITE" id="PS51419">
    <property type="entry name" value="RAB"/>
    <property type="match status" value="1"/>
</dbReference>
<evidence type="ECO:0000313" key="3">
    <source>
        <dbReference type="EMBL" id="GFR78713.1"/>
    </source>
</evidence>
<keyword evidence="2" id="KW-0342">GTP-binding</keyword>
<comment type="caution">
    <text evidence="3">The sequence shown here is derived from an EMBL/GenBank/DDBJ whole genome shotgun (WGS) entry which is preliminary data.</text>
</comment>
<sequence length="241" mass="27519">MIRRPSYPLSQFDYTVKIILLGDHSVGKTSFLNQLASNDDNDIFPCRCLDFRSNAHVELEVTRHGKRILVKIDDTGGQERFRSITASYYRGAQGCLIMFDAERDDTFHHVFEWNSDLETYTNRQFLSKFLVGVNLDSSRKQVTSDQASRLASQLEMQFHDLDPKNRKSTVGVVLSLLDLVMVTAQRVPSLTIDIRPSQVLELHGLNIRREGRRRTARRDNSMISDLSDCPSEGEKSSRCSC</sequence>
<dbReference type="SMART" id="SM00173">
    <property type="entry name" value="RAS"/>
    <property type="match status" value="1"/>
</dbReference>
<evidence type="ECO:0000313" key="4">
    <source>
        <dbReference type="Proteomes" id="UP000762676"/>
    </source>
</evidence>
<dbReference type="FunFam" id="3.40.50.300:FF:001447">
    <property type="entry name" value="Ras-related protein Rab-1B"/>
    <property type="match status" value="1"/>
</dbReference>
<dbReference type="InterPro" id="IPR005225">
    <property type="entry name" value="Small_GTP-bd"/>
</dbReference>
<protein>
    <submittedName>
        <fullName evidence="3">Ras-related protein Rab-28</fullName>
    </submittedName>
</protein>
<dbReference type="EMBL" id="BMAT01008139">
    <property type="protein sequence ID" value="GFR78713.1"/>
    <property type="molecule type" value="Genomic_DNA"/>
</dbReference>
<dbReference type="Gene3D" id="3.40.50.300">
    <property type="entry name" value="P-loop containing nucleotide triphosphate hydrolases"/>
    <property type="match status" value="1"/>
</dbReference>
<keyword evidence="4" id="KW-1185">Reference proteome</keyword>
<dbReference type="CDD" id="cd00154">
    <property type="entry name" value="Rab"/>
    <property type="match status" value="1"/>
</dbReference>
<dbReference type="PANTHER" id="PTHR47977">
    <property type="entry name" value="RAS-RELATED PROTEIN RAB"/>
    <property type="match status" value="1"/>
</dbReference>
<dbReference type="SMART" id="SM00175">
    <property type="entry name" value="RAB"/>
    <property type="match status" value="1"/>
</dbReference>
<evidence type="ECO:0000256" key="1">
    <source>
        <dbReference type="ARBA" id="ARBA00022741"/>
    </source>
</evidence>
<name>A0AAV4FZ42_9GAST</name>
<dbReference type="Pfam" id="PF00071">
    <property type="entry name" value="Ras"/>
    <property type="match status" value="1"/>
</dbReference>
<dbReference type="PRINTS" id="PR00449">
    <property type="entry name" value="RASTRNSFRMNG"/>
</dbReference>